<gene>
    <name evidence="1" type="ORF">J4727_12305</name>
</gene>
<sequence length="65" mass="6852">MLGGTVPISSLPVINLGNYKYAYKTIGKTGDILAGKNLYISANELLNYGSNIKSKENMILTGGAS</sequence>
<comment type="caution">
    <text evidence="1">The sequence shown here is derived from an EMBL/GenBank/DDBJ whole genome shotgun (WGS) entry which is preliminary data.</text>
</comment>
<evidence type="ECO:0000313" key="2">
    <source>
        <dbReference type="Proteomes" id="UP000664477"/>
    </source>
</evidence>
<evidence type="ECO:0000313" key="1">
    <source>
        <dbReference type="EMBL" id="MBO1916294.1"/>
    </source>
</evidence>
<proteinExistence type="predicted"/>
<protein>
    <submittedName>
        <fullName evidence="1">Uncharacterized protein</fullName>
    </submittedName>
</protein>
<dbReference type="Proteomes" id="UP000664477">
    <property type="component" value="Unassembled WGS sequence"/>
</dbReference>
<dbReference type="AlphaFoldDB" id="A0A939NKD2"/>
<organism evidence="1 2">
    <name type="scientific">Providencia rettgeri</name>
    <dbReference type="NCBI Taxonomy" id="587"/>
    <lineage>
        <taxon>Bacteria</taxon>
        <taxon>Pseudomonadati</taxon>
        <taxon>Pseudomonadota</taxon>
        <taxon>Gammaproteobacteria</taxon>
        <taxon>Enterobacterales</taxon>
        <taxon>Morganellaceae</taxon>
        <taxon>Providencia</taxon>
    </lineage>
</organism>
<name>A0A939NKD2_PRORE</name>
<dbReference type="EMBL" id="JAGETQ010000066">
    <property type="protein sequence ID" value="MBO1916294.1"/>
    <property type="molecule type" value="Genomic_DNA"/>
</dbReference>
<accession>A0A939NKD2</accession>
<reference evidence="1" key="1">
    <citation type="submission" date="2021-03" db="EMBL/GenBank/DDBJ databases">
        <title>Molecular epidemiology and mechanisms of colistin and carbapenem resistance in Enterobacteriaceae from clinical isolates, the environment and porcine samples in Pretoria, South Africa.</title>
        <authorList>
            <person name="Bogoshi D."/>
            <person name="Mbelle N.M."/>
            <person name="Naidoo V."/>
            <person name="Osei Sekyere J."/>
        </authorList>
    </citation>
    <scope>NUCLEOTIDE SEQUENCE</scope>
    <source>
        <strain evidence="1">C052</strain>
    </source>
</reference>